<reference evidence="3" key="1">
    <citation type="journal article" date="2019" name="Int. J. Syst. Evol. Microbiol.">
        <title>The Global Catalogue of Microorganisms (GCM) 10K type strain sequencing project: providing services to taxonomists for standard genome sequencing and annotation.</title>
        <authorList>
            <consortium name="The Broad Institute Genomics Platform"/>
            <consortium name="The Broad Institute Genome Sequencing Center for Infectious Disease"/>
            <person name="Wu L."/>
            <person name="Ma J."/>
        </authorList>
    </citation>
    <scope>NUCLEOTIDE SEQUENCE [LARGE SCALE GENOMIC DNA]</scope>
    <source>
        <strain evidence="3">JCM 5052</strain>
    </source>
</reference>
<protein>
    <submittedName>
        <fullName evidence="2">Uncharacterized protein</fullName>
    </submittedName>
</protein>
<dbReference type="EMBL" id="BAAABZ010000002">
    <property type="protein sequence ID" value="GAA0508550.1"/>
    <property type="molecule type" value="Genomic_DNA"/>
</dbReference>
<comment type="caution">
    <text evidence="2">The sequence shown here is derived from an EMBL/GenBank/DDBJ whole genome shotgun (WGS) entry which is preliminary data.</text>
</comment>
<dbReference type="Proteomes" id="UP001501576">
    <property type="component" value="Unassembled WGS sequence"/>
</dbReference>
<evidence type="ECO:0000313" key="3">
    <source>
        <dbReference type="Proteomes" id="UP001501576"/>
    </source>
</evidence>
<name>A0ABP3LWC3_9ACTN</name>
<evidence type="ECO:0000256" key="1">
    <source>
        <dbReference type="SAM" id="MobiDB-lite"/>
    </source>
</evidence>
<keyword evidence="3" id="KW-1185">Reference proteome</keyword>
<feature type="region of interest" description="Disordered" evidence="1">
    <location>
        <begin position="1"/>
        <end position="84"/>
    </location>
</feature>
<accession>A0ABP3LWC3</accession>
<feature type="compositionally biased region" description="Pro residues" evidence="1">
    <location>
        <begin position="50"/>
        <end position="63"/>
    </location>
</feature>
<gene>
    <name evidence="2" type="ORF">GCM10010390_09310</name>
</gene>
<sequence>MPRCVGGHPRRRRGWSHAAEPHIDTAAAEPHVDTAPRPFGALPNRSGLPPASPDRPLPAPPPYARGRGIRSRESGPSRRRIGNARLALRHMSGIAVRSLAHLT</sequence>
<organism evidence="2 3">
    <name type="scientific">Streptomyces mordarskii</name>
    <dbReference type="NCBI Taxonomy" id="1226758"/>
    <lineage>
        <taxon>Bacteria</taxon>
        <taxon>Bacillati</taxon>
        <taxon>Actinomycetota</taxon>
        <taxon>Actinomycetes</taxon>
        <taxon>Kitasatosporales</taxon>
        <taxon>Streptomycetaceae</taxon>
        <taxon>Streptomyces</taxon>
    </lineage>
</organism>
<proteinExistence type="predicted"/>
<evidence type="ECO:0000313" key="2">
    <source>
        <dbReference type="EMBL" id="GAA0508550.1"/>
    </source>
</evidence>